<dbReference type="EMBL" id="JAICBX010000003">
    <property type="protein sequence ID" value="MBW8638951.1"/>
    <property type="molecule type" value="Genomic_DNA"/>
</dbReference>
<dbReference type="CDD" id="cd06529">
    <property type="entry name" value="S24_LexA-like"/>
    <property type="match status" value="1"/>
</dbReference>
<keyword evidence="3" id="KW-0804">Transcription</keyword>
<dbReference type="SUPFAM" id="SSF51306">
    <property type="entry name" value="LexA/Signal peptidase"/>
    <property type="match status" value="1"/>
</dbReference>
<dbReference type="GO" id="GO:0003677">
    <property type="term" value="F:DNA binding"/>
    <property type="evidence" value="ECO:0007669"/>
    <property type="project" value="UniProtKB-KW"/>
</dbReference>
<protein>
    <recommendedName>
        <fullName evidence="4">Peptidase S24/S26A/S26B/S26C domain-containing protein</fullName>
    </recommendedName>
</protein>
<evidence type="ECO:0000256" key="3">
    <source>
        <dbReference type="ARBA" id="ARBA00023163"/>
    </source>
</evidence>
<organism evidence="5 6">
    <name type="scientific">Flavimaribacter sediminis</name>
    <dbReference type="NCBI Taxonomy" id="2865987"/>
    <lineage>
        <taxon>Bacteria</taxon>
        <taxon>Pseudomonadati</taxon>
        <taxon>Pseudomonadota</taxon>
        <taxon>Alphaproteobacteria</taxon>
        <taxon>Hyphomicrobiales</taxon>
        <taxon>Rhizobiaceae</taxon>
        <taxon>Flavimaribacter</taxon>
    </lineage>
</organism>
<evidence type="ECO:0000256" key="2">
    <source>
        <dbReference type="ARBA" id="ARBA00023125"/>
    </source>
</evidence>
<keyword evidence="6" id="KW-1185">Reference proteome</keyword>
<dbReference type="PANTHER" id="PTHR40661:SF3">
    <property type="entry name" value="FELS-1 PROPHAGE TRANSCRIPTIONAL REGULATOR"/>
    <property type="match status" value="1"/>
</dbReference>
<feature type="domain" description="Peptidase S24/S26A/S26B/S26C" evidence="4">
    <location>
        <begin position="137"/>
        <end position="260"/>
    </location>
</feature>
<dbReference type="RefSeq" id="WP_220229670.1">
    <property type="nucleotide sequence ID" value="NZ_JAICBX010000003.1"/>
</dbReference>
<dbReference type="InterPro" id="IPR015927">
    <property type="entry name" value="Peptidase_S24_S26A/B/C"/>
</dbReference>
<dbReference type="Proteomes" id="UP001196509">
    <property type="component" value="Unassembled WGS sequence"/>
</dbReference>
<reference evidence="5" key="1">
    <citation type="submission" date="2021-08" db="EMBL/GenBank/DDBJ databases">
        <title>Hoeflea bacterium WL0058 sp. nov., isolated from the sediment.</title>
        <authorList>
            <person name="Wang L."/>
            <person name="Zhang D."/>
        </authorList>
    </citation>
    <scope>NUCLEOTIDE SEQUENCE</scope>
    <source>
        <strain evidence="5">WL0058</strain>
    </source>
</reference>
<dbReference type="InterPro" id="IPR039418">
    <property type="entry name" value="LexA-like"/>
</dbReference>
<dbReference type="Pfam" id="PF00717">
    <property type="entry name" value="Peptidase_S24"/>
    <property type="match status" value="1"/>
</dbReference>
<accession>A0AAE2ZMJ5</accession>
<evidence type="ECO:0000259" key="4">
    <source>
        <dbReference type="Pfam" id="PF00717"/>
    </source>
</evidence>
<keyword evidence="1" id="KW-0805">Transcription regulation</keyword>
<proteinExistence type="predicted"/>
<dbReference type="PANTHER" id="PTHR40661">
    <property type="match status" value="1"/>
</dbReference>
<evidence type="ECO:0000313" key="5">
    <source>
        <dbReference type="EMBL" id="MBW8638951.1"/>
    </source>
</evidence>
<evidence type="ECO:0000313" key="6">
    <source>
        <dbReference type="Proteomes" id="UP001196509"/>
    </source>
</evidence>
<keyword evidence="2" id="KW-0238">DNA-binding</keyword>
<gene>
    <name evidence="5" type="ORF">K1W69_17275</name>
</gene>
<dbReference type="AlphaFoldDB" id="A0AAE2ZMJ5"/>
<dbReference type="InterPro" id="IPR036286">
    <property type="entry name" value="LexA/Signal_pep-like_sf"/>
</dbReference>
<name>A0AAE2ZMJ5_9HYPH</name>
<comment type="caution">
    <text evidence="5">The sequence shown here is derived from an EMBL/GenBank/DDBJ whole genome shotgun (WGS) entry which is preliminary data.</text>
</comment>
<evidence type="ECO:0000256" key="1">
    <source>
        <dbReference type="ARBA" id="ARBA00023015"/>
    </source>
</evidence>
<dbReference type="Gene3D" id="2.10.109.10">
    <property type="entry name" value="Umud Fragment, subunit A"/>
    <property type="match status" value="1"/>
</dbReference>
<sequence>MSDGDKKSINLDYRKASAEKMVKKYEELWKDLDPELAGLARQVTEATEIVGGRKAAAEIMGVGQTTLDNYRSGKTQPKTLEYSRLIDARGLAIANYFDNERAAIGKRLKETLDGNKRSLSKTDNSERSVAVARYAVQASAGGGSVVLAEEVSDYFRVGRAWLERYVPRGARTGIIEARGDSMEPTIRDGDILLLNFEINRQDVANGGVFVISIDGHLYVKRLQILLDGSIKILSDNKNYDPETVDREYADEKMMVHARVVWAGGPLR</sequence>